<dbReference type="CDD" id="cd00082">
    <property type="entry name" value="HisKA"/>
    <property type="match status" value="1"/>
</dbReference>
<evidence type="ECO:0000313" key="12">
    <source>
        <dbReference type="Proteomes" id="UP000620559"/>
    </source>
</evidence>
<dbReference type="InterPro" id="IPR004358">
    <property type="entry name" value="Sig_transdc_His_kin-like_C"/>
</dbReference>
<dbReference type="InterPro" id="IPR036890">
    <property type="entry name" value="HATPase_C_sf"/>
</dbReference>
<organism evidence="11 12">
    <name type="scientific">Plectonema cf. radiosum LEGE 06105</name>
    <dbReference type="NCBI Taxonomy" id="945769"/>
    <lineage>
        <taxon>Bacteria</taxon>
        <taxon>Bacillati</taxon>
        <taxon>Cyanobacteriota</taxon>
        <taxon>Cyanophyceae</taxon>
        <taxon>Oscillatoriophycideae</taxon>
        <taxon>Oscillatoriales</taxon>
        <taxon>Microcoleaceae</taxon>
        <taxon>Plectonema</taxon>
    </lineage>
</organism>
<comment type="catalytic activity">
    <reaction evidence="1">
        <text>ATP + protein L-histidine = ADP + protein N-phospho-L-histidine.</text>
        <dbReference type="EC" id="2.7.13.3"/>
    </reaction>
</comment>
<dbReference type="PANTHER" id="PTHR42878">
    <property type="entry name" value="TWO-COMPONENT HISTIDINE KINASE"/>
    <property type="match status" value="1"/>
</dbReference>
<keyword evidence="8" id="KW-1133">Transmembrane helix</keyword>
<dbReference type="PANTHER" id="PTHR42878:SF15">
    <property type="entry name" value="BACTERIOPHYTOCHROME"/>
    <property type="match status" value="1"/>
</dbReference>
<keyword evidence="7 8" id="KW-0472">Membrane</keyword>
<dbReference type="Gene3D" id="3.30.565.10">
    <property type="entry name" value="Histidine kinase-like ATPase, C-terminal domain"/>
    <property type="match status" value="1"/>
</dbReference>
<dbReference type="SMART" id="SM00387">
    <property type="entry name" value="HATPase_c"/>
    <property type="match status" value="1"/>
</dbReference>
<evidence type="ECO:0000256" key="7">
    <source>
        <dbReference type="ARBA" id="ARBA00023136"/>
    </source>
</evidence>
<feature type="transmembrane region" description="Helical" evidence="8">
    <location>
        <begin position="21"/>
        <end position="43"/>
    </location>
</feature>
<dbReference type="GO" id="GO:0007234">
    <property type="term" value="P:osmosensory signaling via phosphorelay pathway"/>
    <property type="evidence" value="ECO:0007669"/>
    <property type="project" value="TreeGrafter"/>
</dbReference>
<evidence type="ECO:0000259" key="9">
    <source>
        <dbReference type="PROSITE" id="PS50109"/>
    </source>
</evidence>
<dbReference type="Proteomes" id="UP000620559">
    <property type="component" value="Unassembled WGS sequence"/>
</dbReference>
<dbReference type="AlphaFoldDB" id="A0A8J7F2Z5"/>
<dbReference type="EC" id="2.7.13.3" evidence="2"/>
<keyword evidence="4" id="KW-0808">Transferase</keyword>
<evidence type="ECO:0000256" key="3">
    <source>
        <dbReference type="ARBA" id="ARBA00022553"/>
    </source>
</evidence>
<dbReference type="Gene3D" id="3.30.450.20">
    <property type="entry name" value="PAS domain"/>
    <property type="match status" value="1"/>
</dbReference>
<evidence type="ECO:0000256" key="8">
    <source>
        <dbReference type="SAM" id="Phobius"/>
    </source>
</evidence>
<dbReference type="SUPFAM" id="SSF55785">
    <property type="entry name" value="PYP-like sensor domain (PAS domain)"/>
    <property type="match status" value="1"/>
</dbReference>
<dbReference type="PROSITE" id="PS50112">
    <property type="entry name" value="PAS"/>
    <property type="match status" value="1"/>
</dbReference>
<dbReference type="Pfam" id="PF00989">
    <property type="entry name" value="PAS"/>
    <property type="match status" value="1"/>
</dbReference>
<gene>
    <name evidence="11" type="ORF">IQ247_14545</name>
</gene>
<comment type="caution">
    <text evidence="11">The sequence shown here is derived from an EMBL/GenBank/DDBJ whole genome shotgun (WGS) entry which is preliminary data.</text>
</comment>
<accession>A0A8J7F2Z5</accession>
<dbReference type="Pfam" id="PF05227">
    <property type="entry name" value="CHASE3"/>
    <property type="match status" value="1"/>
</dbReference>
<name>A0A8J7F2Z5_9CYAN</name>
<feature type="domain" description="PAS" evidence="10">
    <location>
        <begin position="236"/>
        <end position="305"/>
    </location>
</feature>
<dbReference type="PROSITE" id="PS50109">
    <property type="entry name" value="HIS_KIN"/>
    <property type="match status" value="1"/>
</dbReference>
<dbReference type="InterPro" id="IPR013767">
    <property type="entry name" value="PAS_fold"/>
</dbReference>
<keyword evidence="3" id="KW-0597">Phosphoprotein</keyword>
<evidence type="ECO:0000256" key="4">
    <source>
        <dbReference type="ARBA" id="ARBA00022679"/>
    </source>
</evidence>
<evidence type="ECO:0000256" key="1">
    <source>
        <dbReference type="ARBA" id="ARBA00000085"/>
    </source>
</evidence>
<evidence type="ECO:0000259" key="10">
    <source>
        <dbReference type="PROSITE" id="PS50112"/>
    </source>
</evidence>
<dbReference type="CDD" id="cd19410">
    <property type="entry name" value="HK9-like_sensor"/>
    <property type="match status" value="1"/>
</dbReference>
<dbReference type="SMART" id="SM00388">
    <property type="entry name" value="HisKA"/>
    <property type="match status" value="1"/>
</dbReference>
<sequence length="598" mass="68207">MPQLNFLRKITTIWHSLPIRYRGAIIIALPFSCLIFTLFASVWSKENSLAIYQRIDHTKTIILDSNRLLGILLDAETGSRGYAISQNKNFLEPYNQAIQKLPEILNHLEQNLSNQAQINRFKIIENLAQQNITILEQRIAEVDRKKQNNIPPSADILLYQGKDVMDNIRREINAFQEEELRQLDIYRQELDDISDKNNLVLWITLAISIASYIGTIYLFSKLDWQIAGQQLQLQGKKSLLKGIMENVVDGIITLDKQDKIDSFNQAAVTMFGYPSEEVIGEKINLLIPEINQTEKDQFTNTISATHQSLPMYMEGNRQVGANFPVEISISNLENGQGKMVIVRDITEQMQIREKLEANVQELSRLSLLLANTNQALTERNQELDNFAYIASHDLKAPLRGIRNLSQWLEEDIKDDLAPENQQQLELLRKRVYRMEALIDGLLEYSRVGRIEIAREKVDVNELLAEIIDSLNPPATFNIQISGEMPVFITKKLLLSQVFANLISNAIKHHPRNNGNISISVEDNGDFYKFAVADDGCGIDIQHQDRIFGIFQTLESRDKKENTGVGLSIVKKIIESEGCKIILDSELGKGATFRFTWLK</sequence>
<evidence type="ECO:0000256" key="6">
    <source>
        <dbReference type="ARBA" id="ARBA00023012"/>
    </source>
</evidence>
<dbReference type="SMART" id="SM00091">
    <property type="entry name" value="PAS"/>
    <property type="match status" value="1"/>
</dbReference>
<dbReference type="GO" id="GO:0030295">
    <property type="term" value="F:protein kinase activator activity"/>
    <property type="evidence" value="ECO:0007669"/>
    <property type="project" value="TreeGrafter"/>
</dbReference>
<keyword evidence="12" id="KW-1185">Reference proteome</keyword>
<dbReference type="InterPro" id="IPR005467">
    <property type="entry name" value="His_kinase_dom"/>
</dbReference>
<proteinExistence type="predicted"/>
<feature type="domain" description="Histidine kinase" evidence="9">
    <location>
        <begin position="389"/>
        <end position="598"/>
    </location>
</feature>
<dbReference type="EMBL" id="JADEWL010000044">
    <property type="protein sequence ID" value="MBE9213870.1"/>
    <property type="molecule type" value="Genomic_DNA"/>
</dbReference>
<dbReference type="InterPro" id="IPR007891">
    <property type="entry name" value="CHASE3"/>
</dbReference>
<dbReference type="InterPro" id="IPR003594">
    <property type="entry name" value="HATPase_dom"/>
</dbReference>
<keyword evidence="6" id="KW-0902">Two-component regulatory system</keyword>
<dbReference type="InterPro" id="IPR036097">
    <property type="entry name" value="HisK_dim/P_sf"/>
</dbReference>
<dbReference type="GO" id="GO:0000155">
    <property type="term" value="F:phosphorelay sensor kinase activity"/>
    <property type="evidence" value="ECO:0007669"/>
    <property type="project" value="InterPro"/>
</dbReference>
<dbReference type="GO" id="GO:0000156">
    <property type="term" value="F:phosphorelay response regulator activity"/>
    <property type="evidence" value="ECO:0007669"/>
    <property type="project" value="TreeGrafter"/>
</dbReference>
<evidence type="ECO:0000256" key="2">
    <source>
        <dbReference type="ARBA" id="ARBA00012438"/>
    </source>
</evidence>
<dbReference type="GO" id="GO:0016020">
    <property type="term" value="C:membrane"/>
    <property type="evidence" value="ECO:0007669"/>
    <property type="project" value="UniProtKB-SubCell"/>
</dbReference>
<dbReference type="InterPro" id="IPR035965">
    <property type="entry name" value="PAS-like_dom_sf"/>
</dbReference>
<dbReference type="Gene3D" id="1.10.287.130">
    <property type="match status" value="1"/>
</dbReference>
<dbReference type="InterPro" id="IPR000014">
    <property type="entry name" value="PAS"/>
</dbReference>
<dbReference type="InterPro" id="IPR003661">
    <property type="entry name" value="HisK_dim/P_dom"/>
</dbReference>
<protein>
    <recommendedName>
        <fullName evidence="2">histidine kinase</fullName>
        <ecNumber evidence="2">2.7.13.3</ecNumber>
    </recommendedName>
</protein>
<evidence type="ECO:0000256" key="5">
    <source>
        <dbReference type="ARBA" id="ARBA00022777"/>
    </source>
</evidence>
<dbReference type="SUPFAM" id="SSF47384">
    <property type="entry name" value="Homodimeric domain of signal transducing histidine kinase"/>
    <property type="match status" value="1"/>
</dbReference>
<dbReference type="InterPro" id="IPR050351">
    <property type="entry name" value="BphY/WalK/GraS-like"/>
</dbReference>
<dbReference type="GO" id="GO:0006355">
    <property type="term" value="P:regulation of DNA-templated transcription"/>
    <property type="evidence" value="ECO:0007669"/>
    <property type="project" value="InterPro"/>
</dbReference>
<dbReference type="PRINTS" id="PR00344">
    <property type="entry name" value="BCTRLSENSOR"/>
</dbReference>
<dbReference type="SUPFAM" id="SSF55874">
    <property type="entry name" value="ATPase domain of HSP90 chaperone/DNA topoisomerase II/histidine kinase"/>
    <property type="match status" value="1"/>
</dbReference>
<reference evidence="11" key="1">
    <citation type="submission" date="2020-10" db="EMBL/GenBank/DDBJ databases">
        <authorList>
            <person name="Castelo-Branco R."/>
            <person name="Eusebio N."/>
            <person name="Adriana R."/>
            <person name="Vieira A."/>
            <person name="Brugerolle De Fraissinette N."/>
            <person name="Rezende De Castro R."/>
            <person name="Schneider M.P."/>
            <person name="Vasconcelos V."/>
            <person name="Leao P.N."/>
        </authorList>
    </citation>
    <scope>NUCLEOTIDE SEQUENCE</scope>
    <source>
        <strain evidence="11">LEGE 06105</strain>
    </source>
</reference>
<dbReference type="Pfam" id="PF00512">
    <property type="entry name" value="HisKA"/>
    <property type="match status" value="1"/>
</dbReference>
<dbReference type="Pfam" id="PF02518">
    <property type="entry name" value="HATPase_c"/>
    <property type="match status" value="1"/>
</dbReference>
<evidence type="ECO:0000313" key="11">
    <source>
        <dbReference type="EMBL" id="MBE9213870.1"/>
    </source>
</evidence>
<keyword evidence="5" id="KW-0418">Kinase</keyword>
<dbReference type="NCBIfam" id="TIGR00229">
    <property type="entry name" value="sensory_box"/>
    <property type="match status" value="1"/>
</dbReference>
<keyword evidence="8" id="KW-0812">Transmembrane</keyword>
<dbReference type="RefSeq" id="WP_193921142.1">
    <property type="nucleotide sequence ID" value="NZ_JADEWL010000044.1"/>
</dbReference>
<dbReference type="CDD" id="cd00130">
    <property type="entry name" value="PAS"/>
    <property type="match status" value="1"/>
</dbReference>